<dbReference type="OrthoDB" id="206700at2759"/>
<feature type="compositionally biased region" description="Basic residues" evidence="2">
    <location>
        <begin position="532"/>
        <end position="541"/>
    </location>
</feature>
<feature type="region of interest" description="Disordered" evidence="2">
    <location>
        <begin position="512"/>
        <end position="541"/>
    </location>
</feature>
<feature type="compositionally biased region" description="Basic and acidic residues" evidence="2">
    <location>
        <begin position="334"/>
        <end position="346"/>
    </location>
</feature>
<sequence>MSLDEKSNIKHRGEVLDWEELRIKSLKKGGFGEERVEVWPRLLNVKKEKFSPILDEKLSLDEETSHKDERQIGLDTDRSFVLYPVEPKIDRESMQADLNRLLVSLFRKRPRLSYFQLVCVEKLSLHRLRDSMGSGLEPVLGLLRITKNLLRLADPEFAEVLESNSPLPFYALSNLLTLFSHDIPTLPLIQHVFDFLLCRPPIAAVYLAAAIILSRKKEVLRLEEEDEDGMVHSLLSSFPNLVDDIQDLEQGDNISSFTKSENFLEDDDNTFFIDERDTKPIELVSSTISPLEPIYKPDPDSVDEALAGDRHTISDPAQRPDILRESSLSPPTETDNREEISEKVETDGNSLPEAPHPADMSASLSPTRDVQLPSSSGVLDGPSRSLSSLSAENSQEMDNRATVSEPTSAAHSQIVTDHDHEDPSQTERATVPSVKLFLTDLLRHADELYKEFPLPIQGCHSLPSWAAKRSVHLVRVACGLPSDNMAEAMVARPELVVYPFVEEAEKAEREAYLLPKKNKRRESKSKSAPGKTYRKRRRLKKSLPFGHMENKTILAGTVLVLGVAMAVYGIKTRSTSHSGGGVPFFGYEGRTAATAAAAAGGSSGSGSGAKELKKLGGWIGGTLVGMSEKIINGLTPSSGAGHPS</sequence>
<dbReference type="Pfam" id="PF00566">
    <property type="entry name" value="RabGAP-TBC"/>
    <property type="match status" value="1"/>
</dbReference>
<dbReference type="PANTHER" id="PTHR20913">
    <property type="entry name" value="TBC1 DOMAIN FAMILY MEMBER 20/GTPASE"/>
    <property type="match status" value="1"/>
</dbReference>
<dbReference type="GO" id="GO:0006888">
    <property type="term" value="P:endoplasmic reticulum to Golgi vesicle-mediated transport"/>
    <property type="evidence" value="ECO:0007669"/>
    <property type="project" value="TreeGrafter"/>
</dbReference>
<feature type="region of interest" description="Disordered" evidence="2">
    <location>
        <begin position="311"/>
        <end position="428"/>
    </location>
</feature>
<evidence type="ECO:0000313" key="5">
    <source>
        <dbReference type="EMBL" id="KAF8878467.1"/>
    </source>
</evidence>
<evidence type="ECO:0000256" key="3">
    <source>
        <dbReference type="SAM" id="Phobius"/>
    </source>
</evidence>
<keyword evidence="1" id="KW-0343">GTPase activation</keyword>
<name>A0A9P5NE64_GYMJU</name>
<keyword evidence="3" id="KW-0472">Membrane</keyword>
<keyword evidence="3" id="KW-1133">Transmembrane helix</keyword>
<feature type="transmembrane region" description="Helical" evidence="3">
    <location>
        <begin position="552"/>
        <end position="570"/>
    </location>
</feature>
<dbReference type="AlphaFoldDB" id="A0A9P5NE64"/>
<dbReference type="Proteomes" id="UP000724874">
    <property type="component" value="Unassembled WGS sequence"/>
</dbReference>
<dbReference type="InterPro" id="IPR035969">
    <property type="entry name" value="Rab-GAP_TBC_sf"/>
</dbReference>
<gene>
    <name evidence="5" type="ORF">CPB84DRAFT_1852349</name>
</gene>
<dbReference type="InterPro" id="IPR045913">
    <property type="entry name" value="TBC20/Gyp8-like"/>
</dbReference>
<evidence type="ECO:0000259" key="4">
    <source>
        <dbReference type="SMART" id="SM00164"/>
    </source>
</evidence>
<reference evidence="5" key="1">
    <citation type="submission" date="2020-11" db="EMBL/GenBank/DDBJ databases">
        <authorList>
            <consortium name="DOE Joint Genome Institute"/>
            <person name="Ahrendt S."/>
            <person name="Riley R."/>
            <person name="Andreopoulos W."/>
            <person name="LaButti K."/>
            <person name="Pangilinan J."/>
            <person name="Ruiz-duenas F.J."/>
            <person name="Barrasa J.M."/>
            <person name="Sanchez-Garcia M."/>
            <person name="Camarero S."/>
            <person name="Miyauchi S."/>
            <person name="Serrano A."/>
            <person name="Linde D."/>
            <person name="Babiker R."/>
            <person name="Drula E."/>
            <person name="Ayuso-Fernandez I."/>
            <person name="Pacheco R."/>
            <person name="Padilla G."/>
            <person name="Ferreira P."/>
            <person name="Barriuso J."/>
            <person name="Kellner H."/>
            <person name="Castanera R."/>
            <person name="Alfaro M."/>
            <person name="Ramirez L."/>
            <person name="Pisabarro A.G."/>
            <person name="Kuo A."/>
            <person name="Tritt A."/>
            <person name="Lipzen A."/>
            <person name="He G."/>
            <person name="Yan M."/>
            <person name="Ng V."/>
            <person name="Cullen D."/>
            <person name="Martin F."/>
            <person name="Rosso M.-N."/>
            <person name="Henrissat B."/>
            <person name="Hibbett D."/>
            <person name="Martinez A.T."/>
            <person name="Grigoriev I.V."/>
        </authorList>
    </citation>
    <scope>NUCLEOTIDE SEQUENCE</scope>
    <source>
        <strain evidence="5">AH 44721</strain>
    </source>
</reference>
<dbReference type="InterPro" id="IPR000195">
    <property type="entry name" value="Rab-GAP-TBC_dom"/>
</dbReference>
<feature type="compositionally biased region" description="Basic and acidic residues" evidence="2">
    <location>
        <begin position="416"/>
        <end position="425"/>
    </location>
</feature>
<evidence type="ECO:0000256" key="1">
    <source>
        <dbReference type="ARBA" id="ARBA00022468"/>
    </source>
</evidence>
<proteinExistence type="predicted"/>
<evidence type="ECO:0000256" key="2">
    <source>
        <dbReference type="SAM" id="MobiDB-lite"/>
    </source>
</evidence>
<feature type="compositionally biased region" description="Polar residues" evidence="2">
    <location>
        <begin position="362"/>
        <end position="377"/>
    </location>
</feature>
<accession>A0A9P5NE64</accession>
<dbReference type="SUPFAM" id="SSF47923">
    <property type="entry name" value="Ypt/Rab-GAP domain of gyp1p"/>
    <property type="match status" value="2"/>
</dbReference>
<comment type="caution">
    <text evidence="5">The sequence shown here is derived from an EMBL/GenBank/DDBJ whole genome shotgun (WGS) entry which is preliminary data.</text>
</comment>
<feature type="domain" description="Rab-GAP TBC" evidence="4">
    <location>
        <begin position="26"/>
        <end position="223"/>
    </location>
</feature>
<feature type="compositionally biased region" description="Polar residues" evidence="2">
    <location>
        <begin position="391"/>
        <end position="415"/>
    </location>
</feature>
<protein>
    <recommendedName>
        <fullName evidence="4">Rab-GAP TBC domain-containing protein</fullName>
    </recommendedName>
</protein>
<dbReference type="GO" id="GO:0005789">
    <property type="term" value="C:endoplasmic reticulum membrane"/>
    <property type="evidence" value="ECO:0007669"/>
    <property type="project" value="TreeGrafter"/>
</dbReference>
<dbReference type="PANTHER" id="PTHR20913:SF7">
    <property type="entry name" value="RE60063P"/>
    <property type="match status" value="1"/>
</dbReference>
<dbReference type="SMART" id="SM00164">
    <property type="entry name" value="TBC"/>
    <property type="match status" value="1"/>
</dbReference>
<dbReference type="EMBL" id="JADNYJ010000158">
    <property type="protein sequence ID" value="KAF8878467.1"/>
    <property type="molecule type" value="Genomic_DNA"/>
</dbReference>
<evidence type="ECO:0000313" key="6">
    <source>
        <dbReference type="Proteomes" id="UP000724874"/>
    </source>
</evidence>
<dbReference type="Gene3D" id="1.10.472.80">
    <property type="entry name" value="Ypt/Rab-GAP domain of gyp1p, domain 3"/>
    <property type="match status" value="1"/>
</dbReference>
<dbReference type="Gene3D" id="1.10.8.1310">
    <property type="match status" value="1"/>
</dbReference>
<dbReference type="GO" id="GO:0005096">
    <property type="term" value="F:GTPase activator activity"/>
    <property type="evidence" value="ECO:0007669"/>
    <property type="project" value="UniProtKB-KW"/>
</dbReference>
<organism evidence="5 6">
    <name type="scientific">Gymnopilus junonius</name>
    <name type="common">Spectacular rustgill mushroom</name>
    <name type="synonym">Gymnopilus spectabilis subsp. junonius</name>
    <dbReference type="NCBI Taxonomy" id="109634"/>
    <lineage>
        <taxon>Eukaryota</taxon>
        <taxon>Fungi</taxon>
        <taxon>Dikarya</taxon>
        <taxon>Basidiomycota</taxon>
        <taxon>Agaricomycotina</taxon>
        <taxon>Agaricomycetes</taxon>
        <taxon>Agaricomycetidae</taxon>
        <taxon>Agaricales</taxon>
        <taxon>Agaricineae</taxon>
        <taxon>Hymenogastraceae</taxon>
        <taxon>Gymnopilus</taxon>
    </lineage>
</organism>
<keyword evidence="6" id="KW-1185">Reference proteome</keyword>
<keyword evidence="3" id="KW-0812">Transmembrane</keyword>